<evidence type="ECO:0000313" key="2">
    <source>
        <dbReference type="Proteomes" id="UP000265703"/>
    </source>
</evidence>
<name>A0A397TQ58_9GLOM</name>
<gene>
    <name evidence="1" type="ORF">C1645_814666</name>
</gene>
<reference evidence="1 2" key="1">
    <citation type="submission" date="2018-06" db="EMBL/GenBank/DDBJ databases">
        <title>Comparative genomics reveals the genomic features of Rhizophagus irregularis, R. cerebriforme, R. diaphanum and Gigaspora rosea, and their symbiotic lifestyle signature.</title>
        <authorList>
            <person name="Morin E."/>
            <person name="San Clemente H."/>
            <person name="Chen E.C.H."/>
            <person name="De La Providencia I."/>
            <person name="Hainaut M."/>
            <person name="Kuo A."/>
            <person name="Kohler A."/>
            <person name="Murat C."/>
            <person name="Tang N."/>
            <person name="Roy S."/>
            <person name="Loubradou J."/>
            <person name="Henrissat B."/>
            <person name="Grigoriev I.V."/>
            <person name="Corradi N."/>
            <person name="Roux C."/>
            <person name="Martin F.M."/>
        </authorList>
    </citation>
    <scope>NUCLEOTIDE SEQUENCE [LARGE SCALE GENOMIC DNA]</scope>
    <source>
        <strain evidence="1 2">DAOM 227022</strain>
    </source>
</reference>
<dbReference type="OrthoDB" id="2441886at2759"/>
<accession>A0A397TQ58</accession>
<sequence>MDNSCLDANPLNRPTANEVENILNTWYLYFYNQTELQKQIKEANEINNKLKTSNIPSTSLSYERHSVI</sequence>
<dbReference type="AlphaFoldDB" id="A0A397TQ58"/>
<evidence type="ECO:0000313" key="1">
    <source>
        <dbReference type="EMBL" id="RIA97004.1"/>
    </source>
</evidence>
<protein>
    <submittedName>
        <fullName evidence="1">Uncharacterized protein</fullName>
    </submittedName>
</protein>
<organism evidence="1 2">
    <name type="scientific">Glomus cerebriforme</name>
    <dbReference type="NCBI Taxonomy" id="658196"/>
    <lineage>
        <taxon>Eukaryota</taxon>
        <taxon>Fungi</taxon>
        <taxon>Fungi incertae sedis</taxon>
        <taxon>Mucoromycota</taxon>
        <taxon>Glomeromycotina</taxon>
        <taxon>Glomeromycetes</taxon>
        <taxon>Glomerales</taxon>
        <taxon>Glomeraceae</taxon>
        <taxon>Glomus</taxon>
    </lineage>
</organism>
<proteinExistence type="predicted"/>
<dbReference type="EMBL" id="QKYT01000036">
    <property type="protein sequence ID" value="RIA97004.1"/>
    <property type="molecule type" value="Genomic_DNA"/>
</dbReference>
<comment type="caution">
    <text evidence="1">The sequence shown here is derived from an EMBL/GenBank/DDBJ whole genome shotgun (WGS) entry which is preliminary data.</text>
</comment>
<keyword evidence="2" id="KW-1185">Reference proteome</keyword>
<dbReference type="Proteomes" id="UP000265703">
    <property type="component" value="Unassembled WGS sequence"/>
</dbReference>